<protein>
    <recommendedName>
        <fullName evidence="7">Protein kinase domain-containing protein</fullName>
    </recommendedName>
</protein>
<comment type="similarity">
    <text evidence="6">Belongs to the protein kinase superfamily.</text>
</comment>
<dbReference type="PROSITE" id="PS00108">
    <property type="entry name" value="PROTEIN_KINASE_ST"/>
    <property type="match status" value="1"/>
</dbReference>
<dbReference type="Gene3D" id="3.30.200.20">
    <property type="entry name" value="Phosphorylase Kinase, domain 1"/>
    <property type="match status" value="1"/>
</dbReference>
<dbReference type="EMBL" id="JAKUCV010002508">
    <property type="protein sequence ID" value="KAJ4842358.1"/>
    <property type="molecule type" value="Genomic_DNA"/>
</dbReference>
<dbReference type="InterPro" id="IPR017441">
    <property type="entry name" value="Protein_kinase_ATP_BS"/>
</dbReference>
<dbReference type="Proteomes" id="UP001141552">
    <property type="component" value="Unassembled WGS sequence"/>
</dbReference>
<accession>A0A9Q0G2F6</accession>
<dbReference type="PANTHER" id="PTHR48011:SF56">
    <property type="entry name" value="PROTEIN KINASE DOMAIN-CONTAINING PROTEIN"/>
    <property type="match status" value="1"/>
</dbReference>
<dbReference type="PROSITE" id="PS00107">
    <property type="entry name" value="PROTEIN_KINASE_ATP"/>
    <property type="match status" value="1"/>
</dbReference>
<gene>
    <name evidence="8" type="ORF">Tsubulata_027656</name>
</gene>
<dbReference type="InterPro" id="IPR052751">
    <property type="entry name" value="Plant_MAPKKK"/>
</dbReference>
<dbReference type="Pfam" id="PF00069">
    <property type="entry name" value="Pkinase"/>
    <property type="match status" value="1"/>
</dbReference>
<evidence type="ECO:0000256" key="2">
    <source>
        <dbReference type="ARBA" id="ARBA00022741"/>
    </source>
</evidence>
<evidence type="ECO:0000313" key="9">
    <source>
        <dbReference type="Proteomes" id="UP001141552"/>
    </source>
</evidence>
<dbReference type="InterPro" id="IPR011009">
    <property type="entry name" value="Kinase-like_dom_sf"/>
</dbReference>
<keyword evidence="3" id="KW-0418">Kinase</keyword>
<reference evidence="8" key="1">
    <citation type="submission" date="2022-02" db="EMBL/GenBank/DDBJ databases">
        <authorList>
            <person name="Henning P.M."/>
            <person name="McCubbin A.G."/>
            <person name="Shore J.S."/>
        </authorList>
    </citation>
    <scope>NUCLEOTIDE SEQUENCE</scope>
    <source>
        <strain evidence="8">F60SS</strain>
        <tissue evidence="8">Leaves</tissue>
    </source>
</reference>
<evidence type="ECO:0000313" key="8">
    <source>
        <dbReference type="EMBL" id="KAJ4842358.1"/>
    </source>
</evidence>
<dbReference type="CDD" id="cd06606">
    <property type="entry name" value="STKc_MAPKKK"/>
    <property type="match status" value="1"/>
</dbReference>
<dbReference type="SUPFAM" id="SSF56112">
    <property type="entry name" value="Protein kinase-like (PK-like)"/>
    <property type="match status" value="1"/>
</dbReference>
<dbReference type="PROSITE" id="PS50011">
    <property type="entry name" value="PROTEIN_KINASE_DOM"/>
    <property type="match status" value="1"/>
</dbReference>
<keyword evidence="4 5" id="KW-0067">ATP-binding</keyword>
<dbReference type="InterPro" id="IPR008271">
    <property type="entry name" value="Ser/Thr_kinase_AS"/>
</dbReference>
<comment type="caution">
    <text evidence="8">The sequence shown here is derived from an EMBL/GenBank/DDBJ whole genome shotgun (WGS) entry which is preliminary data.</text>
</comment>
<dbReference type="AlphaFoldDB" id="A0A9Q0G2F6"/>
<evidence type="ECO:0000256" key="3">
    <source>
        <dbReference type="ARBA" id="ARBA00022777"/>
    </source>
</evidence>
<evidence type="ECO:0000256" key="1">
    <source>
        <dbReference type="ARBA" id="ARBA00022679"/>
    </source>
</evidence>
<sequence>MKKRKAEQLEEEEEERLSNNGVAWSRGPLIGRGGFGSVYLANLKNPRSRNSCYPPVMAVKSAEVSVSSSLQKEKEVFDNLIGCPQIVKCFGEEVTDNEDGEMVYNVLLEYAGGGTLAGLIKNSNGAGLPELDVKRYTKSILEGIDYIHTRGFVHCDLKPDNILLVADAKRGLEGQFVAKIGDFGLAKKAENGKRRKVDPYLRGTALYMAPEVVVDHVQEPPCDIWALGCIVLEMITGKSAWDLKPDVTTEQLLKTIGNRFAMPKIPVEVSKDGKDFLIGCLVRNPMFRLTAEMLLDHPFVSGLEEERGSGLEKIVVVEEIDFSVPLSLIGDENDLGSSYSSGETSFTDSSFSFGWSDDDEEIDGEQQVSSVSVQQHRPICTIPSGA</sequence>
<dbReference type="GO" id="GO:0004674">
    <property type="term" value="F:protein serine/threonine kinase activity"/>
    <property type="evidence" value="ECO:0007669"/>
    <property type="project" value="UniProtKB-KW"/>
</dbReference>
<dbReference type="OrthoDB" id="809706at2759"/>
<organism evidence="8 9">
    <name type="scientific">Turnera subulata</name>
    <dbReference type="NCBI Taxonomy" id="218843"/>
    <lineage>
        <taxon>Eukaryota</taxon>
        <taxon>Viridiplantae</taxon>
        <taxon>Streptophyta</taxon>
        <taxon>Embryophyta</taxon>
        <taxon>Tracheophyta</taxon>
        <taxon>Spermatophyta</taxon>
        <taxon>Magnoliopsida</taxon>
        <taxon>eudicotyledons</taxon>
        <taxon>Gunneridae</taxon>
        <taxon>Pentapetalae</taxon>
        <taxon>rosids</taxon>
        <taxon>fabids</taxon>
        <taxon>Malpighiales</taxon>
        <taxon>Passifloraceae</taxon>
        <taxon>Turnera</taxon>
    </lineage>
</organism>
<keyword evidence="2 5" id="KW-0547">Nucleotide-binding</keyword>
<dbReference type="PANTHER" id="PTHR48011">
    <property type="entry name" value="CCR4-NOT TRANSCRIPTIONAL COMPLEX SUBUNIT CAF120-RELATED"/>
    <property type="match status" value="1"/>
</dbReference>
<keyword evidence="1" id="KW-0808">Transferase</keyword>
<reference evidence="8" key="2">
    <citation type="journal article" date="2023" name="Plants (Basel)">
        <title>Annotation of the Turnera subulata (Passifloraceae) Draft Genome Reveals the S-Locus Evolved after the Divergence of Turneroideae from Passifloroideae in a Stepwise Manner.</title>
        <authorList>
            <person name="Henning P.M."/>
            <person name="Roalson E.H."/>
            <person name="Mir W."/>
            <person name="McCubbin A.G."/>
            <person name="Shore J.S."/>
        </authorList>
    </citation>
    <scope>NUCLEOTIDE SEQUENCE</scope>
    <source>
        <strain evidence="8">F60SS</strain>
    </source>
</reference>
<dbReference type="InterPro" id="IPR000719">
    <property type="entry name" value="Prot_kinase_dom"/>
</dbReference>
<evidence type="ECO:0000256" key="4">
    <source>
        <dbReference type="ARBA" id="ARBA00022840"/>
    </source>
</evidence>
<dbReference type="SMART" id="SM00220">
    <property type="entry name" value="S_TKc"/>
    <property type="match status" value="1"/>
</dbReference>
<dbReference type="Gene3D" id="1.10.510.10">
    <property type="entry name" value="Transferase(Phosphotransferase) domain 1"/>
    <property type="match status" value="1"/>
</dbReference>
<feature type="domain" description="Protein kinase" evidence="7">
    <location>
        <begin position="24"/>
        <end position="300"/>
    </location>
</feature>
<dbReference type="GO" id="GO:0005524">
    <property type="term" value="F:ATP binding"/>
    <property type="evidence" value="ECO:0007669"/>
    <property type="project" value="UniProtKB-UniRule"/>
</dbReference>
<dbReference type="GO" id="GO:0007165">
    <property type="term" value="P:signal transduction"/>
    <property type="evidence" value="ECO:0007669"/>
    <property type="project" value="TreeGrafter"/>
</dbReference>
<evidence type="ECO:0000256" key="6">
    <source>
        <dbReference type="RuleBase" id="RU000304"/>
    </source>
</evidence>
<feature type="binding site" evidence="5">
    <location>
        <position position="60"/>
    </location>
    <ligand>
        <name>ATP</name>
        <dbReference type="ChEBI" id="CHEBI:30616"/>
    </ligand>
</feature>
<proteinExistence type="inferred from homology"/>
<keyword evidence="9" id="KW-1185">Reference proteome</keyword>
<evidence type="ECO:0000259" key="7">
    <source>
        <dbReference type="PROSITE" id="PS50011"/>
    </source>
</evidence>
<name>A0A9Q0G2F6_9ROSI</name>
<evidence type="ECO:0000256" key="5">
    <source>
        <dbReference type="PROSITE-ProRule" id="PRU10141"/>
    </source>
</evidence>
<keyword evidence="6" id="KW-0723">Serine/threonine-protein kinase</keyword>